<dbReference type="SUPFAM" id="SSF46689">
    <property type="entry name" value="Homeodomain-like"/>
    <property type="match status" value="1"/>
</dbReference>
<dbReference type="Pfam" id="PF00249">
    <property type="entry name" value="Myb_DNA-binding"/>
    <property type="match status" value="1"/>
</dbReference>
<name>A0A9R1UGY6_LACSA</name>
<dbReference type="GO" id="GO:0003700">
    <property type="term" value="F:DNA-binding transcription factor activity"/>
    <property type="evidence" value="ECO:0000318"/>
    <property type="project" value="GO_Central"/>
</dbReference>
<accession>A0A9R1UGY6</accession>
<feature type="region of interest" description="Disordered" evidence="5">
    <location>
        <begin position="50"/>
        <end position="72"/>
    </location>
</feature>
<dbReference type="NCBIfam" id="TIGR01557">
    <property type="entry name" value="myb_SHAQKYF"/>
    <property type="match status" value="1"/>
</dbReference>
<evidence type="ECO:0000259" key="6">
    <source>
        <dbReference type="PROSITE" id="PS51294"/>
    </source>
</evidence>
<dbReference type="InterPro" id="IPR026960">
    <property type="entry name" value="RVT-Znf"/>
</dbReference>
<dbReference type="PANTHER" id="PTHR31442:SF21">
    <property type="entry name" value="TRANSCRIPTION FACTOR BOA-RELATED"/>
    <property type="match status" value="1"/>
</dbReference>
<sequence>MERGMHRQRRDISTFYIAGVKDIQDMEKKMNGIRCRGVSLIANLAKYQAENPDTGRTTSGKSKVSVPKPGIKIGSRDSRTYAQAVAGTNAVRSGNSPPIPLNAKTAMCEWIKKTLLIGEAHSLDHIANLPNHTFTHENTRYLGGLKLGIKFGSSKEAREFLEDRPRWHEWFKWLKIDADKEVQYERLAWLRITGVPLRFWDTDNFSLIAGRYGQVIIPFDSIFDRRDLSMGNVGIITSLKNWINEEVKIYVEGETYKVGVVEYTEGWSPFKPGHFDRAEDDLKAEDSEFDSEEDGISDTWIPEYANDLEEGEFRSDDEPGTQLEKSNRQAMGGNAPVIVENSNVASHDTIGAIPQKDVNLEPINESVAIPHVTNRMLVDKLHTVCPVAPVITWSKLVPIKVISMVWRAAQLRIPTATALERRGISVSSTLCCSCIGCPECADHVLINCPFAYMIRSSIWSWCGITNLYDSIKTISDLLHFASNWGGNIKKRQRFIAICYGMLWNLWRFRNKRLFHAEEEVRITDYDVGGEDDDRVLEWEAGLPNADDLMPLSQSLVPVELASAFSITPEPQRSMIDVNRASQNTLSNLRGQTVKQTLNKFNGFKSFGDDKGDEMVAEGDETADLTGDCSDSRKLRRVDSGGTGAIGGAGEEADSALRADDSSARTSKRPRLVWTPQLHKRFVDVVAHLGVKNAVPKTIMQLMNVEGLTRENVASHLQKYRLYLKRMQGLSNEGPSSSDHLFASTPVPQSLHESSGGGNGNSHAPVPIPMPYPPQMVPMPYPPPQMVSHPGGAGGGAYHHGIVSLDLATPAKCQLLRNSTTDR</sequence>
<dbReference type="Proteomes" id="UP000235145">
    <property type="component" value="Unassembled WGS sequence"/>
</dbReference>
<dbReference type="GO" id="GO:0005634">
    <property type="term" value="C:nucleus"/>
    <property type="evidence" value="ECO:0000318"/>
    <property type="project" value="GO_Central"/>
</dbReference>
<feature type="domain" description="HTH myb-type" evidence="6">
    <location>
        <begin position="665"/>
        <end position="724"/>
    </location>
</feature>
<dbReference type="FunFam" id="1.10.10.60:FF:000007">
    <property type="entry name" value="Two-component response regulator"/>
    <property type="match status" value="1"/>
</dbReference>
<dbReference type="Pfam" id="PF13966">
    <property type="entry name" value="zf-RVT"/>
    <property type="match status" value="1"/>
</dbReference>
<evidence type="ECO:0000256" key="2">
    <source>
        <dbReference type="ARBA" id="ARBA00023015"/>
    </source>
</evidence>
<evidence type="ECO:0000256" key="5">
    <source>
        <dbReference type="SAM" id="MobiDB-lite"/>
    </source>
</evidence>
<keyword evidence="3" id="KW-0804">Transcription</keyword>
<gene>
    <name evidence="7" type="ORF">LSAT_V11C900465010</name>
</gene>
<evidence type="ECO:0000256" key="3">
    <source>
        <dbReference type="ARBA" id="ARBA00023163"/>
    </source>
</evidence>
<dbReference type="InterPro" id="IPR044841">
    <property type="entry name" value="LUX/BOA-like"/>
</dbReference>
<organism evidence="7 8">
    <name type="scientific">Lactuca sativa</name>
    <name type="common">Garden lettuce</name>
    <dbReference type="NCBI Taxonomy" id="4236"/>
    <lineage>
        <taxon>Eukaryota</taxon>
        <taxon>Viridiplantae</taxon>
        <taxon>Streptophyta</taxon>
        <taxon>Embryophyta</taxon>
        <taxon>Tracheophyta</taxon>
        <taxon>Spermatophyta</taxon>
        <taxon>Magnoliopsida</taxon>
        <taxon>eudicotyledons</taxon>
        <taxon>Gunneridae</taxon>
        <taxon>Pentapetalae</taxon>
        <taxon>asterids</taxon>
        <taxon>campanulids</taxon>
        <taxon>Asterales</taxon>
        <taxon>Asteraceae</taxon>
        <taxon>Cichorioideae</taxon>
        <taxon>Cichorieae</taxon>
        <taxon>Lactucinae</taxon>
        <taxon>Lactuca</taxon>
    </lineage>
</organism>
<keyword evidence="2" id="KW-0805">Transcription regulation</keyword>
<dbReference type="InterPro" id="IPR001005">
    <property type="entry name" value="SANT/Myb"/>
</dbReference>
<feature type="region of interest" description="Disordered" evidence="5">
    <location>
        <begin position="637"/>
        <end position="666"/>
    </location>
</feature>
<proteinExistence type="predicted"/>
<dbReference type="InterPro" id="IPR006447">
    <property type="entry name" value="Myb_dom_plants"/>
</dbReference>
<dbReference type="GO" id="GO:0003677">
    <property type="term" value="F:DNA binding"/>
    <property type="evidence" value="ECO:0007669"/>
    <property type="project" value="InterPro"/>
</dbReference>
<keyword evidence="4" id="KW-0539">Nucleus</keyword>
<protein>
    <recommendedName>
        <fullName evidence="6">HTH myb-type domain-containing protein</fullName>
    </recommendedName>
</protein>
<feature type="compositionally biased region" description="Gly residues" evidence="5">
    <location>
        <begin position="640"/>
        <end position="649"/>
    </location>
</feature>
<dbReference type="Gene3D" id="1.10.10.60">
    <property type="entry name" value="Homeodomain-like"/>
    <property type="match status" value="1"/>
</dbReference>
<evidence type="ECO:0000313" key="8">
    <source>
        <dbReference type="Proteomes" id="UP000235145"/>
    </source>
</evidence>
<dbReference type="PROSITE" id="PS51294">
    <property type="entry name" value="HTH_MYB"/>
    <property type="match status" value="1"/>
</dbReference>
<reference evidence="7 8" key="1">
    <citation type="journal article" date="2017" name="Nat. Commun.">
        <title>Genome assembly with in vitro proximity ligation data and whole-genome triplication in lettuce.</title>
        <authorList>
            <person name="Reyes-Chin-Wo S."/>
            <person name="Wang Z."/>
            <person name="Yang X."/>
            <person name="Kozik A."/>
            <person name="Arikit S."/>
            <person name="Song C."/>
            <person name="Xia L."/>
            <person name="Froenicke L."/>
            <person name="Lavelle D.O."/>
            <person name="Truco M.J."/>
            <person name="Xia R."/>
            <person name="Zhu S."/>
            <person name="Xu C."/>
            <person name="Xu H."/>
            <person name="Xu X."/>
            <person name="Cox K."/>
            <person name="Korf I."/>
            <person name="Meyers B.C."/>
            <person name="Michelmore R.W."/>
        </authorList>
    </citation>
    <scope>NUCLEOTIDE SEQUENCE [LARGE SCALE GENOMIC DNA]</scope>
    <source>
        <strain evidence="8">cv. Salinas</strain>
        <tissue evidence="7">Seedlings</tissue>
    </source>
</reference>
<dbReference type="EMBL" id="NBSK02000009">
    <property type="protein sequence ID" value="KAJ0186929.1"/>
    <property type="molecule type" value="Genomic_DNA"/>
</dbReference>
<evidence type="ECO:0000313" key="7">
    <source>
        <dbReference type="EMBL" id="KAJ0186929.1"/>
    </source>
</evidence>
<dbReference type="AlphaFoldDB" id="A0A9R1UGY6"/>
<dbReference type="PANTHER" id="PTHR31442">
    <property type="entry name" value="HOMEODOMAIN-LIKE SUPERFAMILY PROTEIN-RELATED"/>
    <property type="match status" value="1"/>
</dbReference>
<feature type="region of interest" description="Disordered" evidence="5">
    <location>
        <begin position="729"/>
        <end position="767"/>
    </location>
</feature>
<dbReference type="InterPro" id="IPR017930">
    <property type="entry name" value="Myb_dom"/>
</dbReference>
<comment type="caution">
    <text evidence="7">The sequence shown here is derived from an EMBL/GenBank/DDBJ whole genome shotgun (WGS) entry which is preliminary data.</text>
</comment>
<keyword evidence="8" id="KW-1185">Reference proteome</keyword>
<dbReference type="InterPro" id="IPR009057">
    <property type="entry name" value="Homeodomain-like_sf"/>
</dbReference>
<evidence type="ECO:0000256" key="4">
    <source>
        <dbReference type="ARBA" id="ARBA00023242"/>
    </source>
</evidence>
<evidence type="ECO:0000256" key="1">
    <source>
        <dbReference type="ARBA" id="ARBA00004123"/>
    </source>
</evidence>
<feature type="compositionally biased region" description="Polar residues" evidence="5">
    <location>
        <begin position="729"/>
        <end position="738"/>
    </location>
</feature>
<comment type="subcellular location">
    <subcellularLocation>
        <location evidence="1">Nucleus</location>
    </subcellularLocation>
</comment>